<organism evidence="13">
    <name type="scientific">Phaffia rhodozyma</name>
    <name type="common">Yeast</name>
    <name type="synonym">Xanthophyllomyces dendrorhous</name>
    <dbReference type="NCBI Taxonomy" id="264483"/>
    <lineage>
        <taxon>Eukaryota</taxon>
        <taxon>Fungi</taxon>
        <taxon>Dikarya</taxon>
        <taxon>Basidiomycota</taxon>
        <taxon>Agaricomycotina</taxon>
        <taxon>Tremellomycetes</taxon>
        <taxon>Cystofilobasidiales</taxon>
        <taxon>Mrakiaceae</taxon>
        <taxon>Phaffia</taxon>
    </lineage>
</organism>
<dbReference type="GO" id="GO:0032196">
    <property type="term" value="P:transposition"/>
    <property type="evidence" value="ECO:0007669"/>
    <property type="project" value="UniProtKB-KW"/>
</dbReference>
<name>A0A0F7SL96_PHARH</name>
<dbReference type="InterPro" id="IPR057670">
    <property type="entry name" value="SH3_retrovirus"/>
</dbReference>
<comment type="catalytic activity">
    <reaction evidence="8">
        <text>DNA(n) + a 2'-deoxyribonucleoside 5'-triphosphate = DNA(n+1) + diphosphate</text>
        <dbReference type="Rhea" id="RHEA:22508"/>
        <dbReference type="Rhea" id="RHEA-COMP:17339"/>
        <dbReference type="Rhea" id="RHEA-COMP:17340"/>
        <dbReference type="ChEBI" id="CHEBI:33019"/>
        <dbReference type="ChEBI" id="CHEBI:61560"/>
        <dbReference type="ChEBI" id="CHEBI:173112"/>
        <dbReference type="EC" id="2.7.7.7"/>
    </reaction>
</comment>
<feature type="compositionally biased region" description="Polar residues" evidence="10">
    <location>
        <begin position="1356"/>
        <end position="1368"/>
    </location>
</feature>
<dbReference type="EMBL" id="LN483249">
    <property type="protein sequence ID" value="CDZ97702.1"/>
    <property type="molecule type" value="Genomic_DNA"/>
</dbReference>
<feature type="domain" description="CCHC-type" evidence="11">
    <location>
        <begin position="233"/>
        <end position="248"/>
    </location>
</feature>
<feature type="compositionally biased region" description="Basic and acidic residues" evidence="10">
    <location>
        <begin position="818"/>
        <end position="832"/>
    </location>
</feature>
<dbReference type="InterPro" id="IPR013103">
    <property type="entry name" value="RVT_2"/>
</dbReference>
<dbReference type="PROSITE" id="PS50994">
    <property type="entry name" value="INTEGRASE"/>
    <property type="match status" value="1"/>
</dbReference>
<evidence type="ECO:0000256" key="4">
    <source>
        <dbReference type="ARBA" id="ARBA00022723"/>
    </source>
</evidence>
<proteinExistence type="predicted"/>
<dbReference type="GO" id="GO:0005634">
    <property type="term" value="C:nucleus"/>
    <property type="evidence" value="ECO:0007669"/>
    <property type="project" value="UniProtKB-ARBA"/>
</dbReference>
<dbReference type="GO" id="GO:0003964">
    <property type="term" value="F:RNA-directed DNA polymerase activity"/>
    <property type="evidence" value="ECO:0007669"/>
    <property type="project" value="UniProtKB-EC"/>
</dbReference>
<dbReference type="SUPFAM" id="SSF57756">
    <property type="entry name" value="Retrovirus zinc finger-like domains"/>
    <property type="match status" value="1"/>
</dbReference>
<evidence type="ECO:0000256" key="3">
    <source>
        <dbReference type="ARBA" id="ARBA00022670"/>
    </source>
</evidence>
<dbReference type="Pfam" id="PF22936">
    <property type="entry name" value="Pol_BBD"/>
    <property type="match status" value="1"/>
</dbReference>
<comment type="catalytic activity">
    <reaction evidence="7">
        <text>DNA(n) + a 2'-deoxyribonucleoside 5'-triphosphate = DNA(n+1) + diphosphate</text>
        <dbReference type="Rhea" id="RHEA:22508"/>
        <dbReference type="Rhea" id="RHEA-COMP:17339"/>
        <dbReference type="Rhea" id="RHEA-COMP:17340"/>
        <dbReference type="ChEBI" id="CHEBI:33019"/>
        <dbReference type="ChEBI" id="CHEBI:61560"/>
        <dbReference type="ChEBI" id="CHEBI:173112"/>
        <dbReference type="EC" id="2.7.7.49"/>
    </reaction>
</comment>
<dbReference type="PANTHER" id="PTHR42648">
    <property type="entry name" value="TRANSPOSASE, PUTATIVE-RELATED"/>
    <property type="match status" value="1"/>
</dbReference>
<keyword evidence="1" id="KW-0815">Transposition</keyword>
<dbReference type="Pfam" id="PF07727">
    <property type="entry name" value="RVT_2"/>
    <property type="match status" value="2"/>
</dbReference>
<dbReference type="SUPFAM" id="SSF53098">
    <property type="entry name" value="Ribonuclease H-like"/>
    <property type="match status" value="1"/>
</dbReference>
<keyword evidence="4" id="KW-0479">Metal-binding</keyword>
<reference evidence="13" key="1">
    <citation type="submission" date="2014-08" db="EMBL/GenBank/DDBJ databases">
        <authorList>
            <person name="Sharma Rahul"/>
            <person name="Thines Marco"/>
        </authorList>
    </citation>
    <scope>NUCLEOTIDE SEQUENCE</scope>
</reference>
<dbReference type="InterPro" id="IPR054722">
    <property type="entry name" value="PolX-like_BBD"/>
</dbReference>
<evidence type="ECO:0000256" key="6">
    <source>
        <dbReference type="ARBA" id="ARBA00022884"/>
    </source>
</evidence>
<evidence type="ECO:0000259" key="11">
    <source>
        <dbReference type="PROSITE" id="PS50158"/>
    </source>
</evidence>
<dbReference type="SMART" id="SM00343">
    <property type="entry name" value="ZnF_C2HC"/>
    <property type="match status" value="1"/>
</dbReference>
<dbReference type="Gene3D" id="4.10.60.10">
    <property type="entry name" value="Zinc finger, CCHC-type"/>
    <property type="match status" value="1"/>
</dbReference>
<dbReference type="PROSITE" id="PS50158">
    <property type="entry name" value="ZF_CCHC"/>
    <property type="match status" value="1"/>
</dbReference>
<evidence type="ECO:0000256" key="7">
    <source>
        <dbReference type="ARBA" id="ARBA00048173"/>
    </source>
</evidence>
<evidence type="ECO:0000256" key="9">
    <source>
        <dbReference type="PROSITE-ProRule" id="PRU00047"/>
    </source>
</evidence>
<feature type="compositionally biased region" description="Acidic residues" evidence="10">
    <location>
        <begin position="786"/>
        <end position="797"/>
    </location>
</feature>
<evidence type="ECO:0000259" key="12">
    <source>
        <dbReference type="PROSITE" id="PS50994"/>
    </source>
</evidence>
<feature type="compositionally biased region" description="Acidic residues" evidence="10">
    <location>
        <begin position="806"/>
        <end position="817"/>
    </location>
</feature>
<accession>A0A0F7SL96</accession>
<evidence type="ECO:0000256" key="1">
    <source>
        <dbReference type="ARBA" id="ARBA00022578"/>
    </source>
</evidence>
<dbReference type="GO" id="GO:0015074">
    <property type="term" value="P:DNA integration"/>
    <property type="evidence" value="ECO:0007669"/>
    <property type="project" value="InterPro"/>
</dbReference>
<dbReference type="Gene3D" id="3.30.420.10">
    <property type="entry name" value="Ribonuclease H-like superfamily/Ribonuclease H"/>
    <property type="match status" value="1"/>
</dbReference>
<dbReference type="GO" id="GO:0006508">
    <property type="term" value="P:proteolysis"/>
    <property type="evidence" value="ECO:0007669"/>
    <property type="project" value="UniProtKB-KW"/>
</dbReference>
<keyword evidence="9" id="KW-0862">Zinc</keyword>
<feature type="region of interest" description="Disordered" evidence="10">
    <location>
        <begin position="281"/>
        <end position="311"/>
    </location>
</feature>
<dbReference type="InterPro" id="IPR001584">
    <property type="entry name" value="Integrase_cat-core"/>
</dbReference>
<evidence type="ECO:0000256" key="8">
    <source>
        <dbReference type="ARBA" id="ARBA00049244"/>
    </source>
</evidence>
<dbReference type="GO" id="GO:0003723">
    <property type="term" value="F:RNA binding"/>
    <property type="evidence" value="ECO:0007669"/>
    <property type="project" value="UniProtKB-KW"/>
</dbReference>
<feature type="region of interest" description="Disordered" evidence="10">
    <location>
        <begin position="735"/>
        <end position="841"/>
    </location>
</feature>
<dbReference type="InterPro" id="IPR036397">
    <property type="entry name" value="RNaseH_sf"/>
</dbReference>
<evidence type="ECO:0000256" key="10">
    <source>
        <dbReference type="SAM" id="MobiDB-lite"/>
    </source>
</evidence>
<keyword evidence="9" id="KW-0863">Zinc-finger</keyword>
<dbReference type="GO" id="GO:0006397">
    <property type="term" value="P:mRNA processing"/>
    <property type="evidence" value="ECO:0007669"/>
    <property type="project" value="UniProtKB-KW"/>
</dbReference>
<keyword evidence="2" id="KW-0507">mRNA processing</keyword>
<dbReference type="GO" id="GO:0003887">
    <property type="term" value="F:DNA-directed DNA polymerase activity"/>
    <property type="evidence" value="ECO:0007669"/>
    <property type="project" value="UniProtKB-EC"/>
</dbReference>
<evidence type="ECO:0000313" key="13">
    <source>
        <dbReference type="EMBL" id="CDZ97702.1"/>
    </source>
</evidence>
<dbReference type="InterPro" id="IPR039537">
    <property type="entry name" value="Retrotran_Ty1/copia-like"/>
</dbReference>
<dbReference type="CDD" id="cd09272">
    <property type="entry name" value="RNase_HI_RT_Ty1"/>
    <property type="match status" value="1"/>
</dbReference>
<evidence type="ECO:0000256" key="2">
    <source>
        <dbReference type="ARBA" id="ARBA00022664"/>
    </source>
</evidence>
<dbReference type="InterPro" id="IPR001878">
    <property type="entry name" value="Znf_CCHC"/>
</dbReference>
<dbReference type="GO" id="GO:0008270">
    <property type="term" value="F:zinc ion binding"/>
    <property type="evidence" value="ECO:0007669"/>
    <property type="project" value="UniProtKB-KW"/>
</dbReference>
<dbReference type="InterPro" id="IPR012337">
    <property type="entry name" value="RNaseH-like_sf"/>
</dbReference>
<keyword evidence="5" id="KW-0378">Hydrolase</keyword>
<feature type="region of interest" description="Disordered" evidence="10">
    <location>
        <begin position="1351"/>
        <end position="1381"/>
    </location>
</feature>
<feature type="domain" description="Integrase catalytic" evidence="12">
    <location>
        <begin position="566"/>
        <end position="662"/>
    </location>
</feature>
<keyword evidence="6" id="KW-0694">RNA-binding</keyword>
<evidence type="ECO:0000256" key="5">
    <source>
        <dbReference type="ARBA" id="ARBA00022801"/>
    </source>
</evidence>
<keyword evidence="3" id="KW-0645">Protease</keyword>
<dbReference type="PANTHER" id="PTHR42648:SF18">
    <property type="entry name" value="RETROTRANSPOSON, UNCLASSIFIED-LIKE PROTEIN"/>
    <property type="match status" value="1"/>
</dbReference>
<dbReference type="GO" id="GO:0008233">
    <property type="term" value="F:peptidase activity"/>
    <property type="evidence" value="ECO:0007669"/>
    <property type="project" value="UniProtKB-KW"/>
</dbReference>
<protein>
    <submittedName>
        <fullName evidence="13">Retrovirus-related gag-pol polyprotein</fullName>
    </submittedName>
</protein>
<sequence length="1444" mass="160475">MPDPILSTVGVESTPSEVSLYRELRSNTLSNIIPLPAPHTSQVNYKMWERRLESALFEMRLWDLDDQIARNFIISVLTDSEGERISECLTAHKQIEVLRSVHMQQGTVGVFQVLSSVWNIRSETAPSLQSHVDHIGRQLHLTEQIAGKTMTYNELYALILIRSLPTTAHGQSFVASLPALAGNDALGHPNPLTYEFVSGAILRDKQLRNTTRALHNSRESTSALAVTPSSPQCSYCGDFGHFAKACPDNPISQTGRKSDSKYKAKKFCDFHKSSGHNTSECYARDRLGSGKGTPRPQANSLSARDPDENDQTYAHSIIPQNLYPSFTFLLDSGCTQTCVSDRSLFSTYETYSDELFVANGASLSVVGKGTVKVVSKSSVDGQDIDVLLSNVWHVPKLSSTILVSLGQICHVDGITFSGNKKEILISDRSGVILTASAYSKNLWALDVTVRTPNLAASLVSERTEKEIDLLHRRMGHASLTSMKSLMTCSGFYKTKSSLNHSNSFTPIFKVPCLMCPSVEHATCSPSSTSSLLTIGPGRSIKLKSDTASIIKDWIAKVERETVYKVKTIRSDNGGEYLSNDFVSWLETKGIKQETSIAGTPQQNGKAERANRTIEEKITALLVESGLPGSFWAEALVYAIYILARTVRKASGRTRYEEWFGKPPTFDRLRVFGCTAYAHNPKHRKHESKSVSCLFLAPSEDTFGKKAYRLVDKQTLRKIIYSRDVVFDEAWTKRSEAEAHHSSQSQTKMSIASPIERRPIHMRNTVPDSYLTQDTLDDEQSPMTDEIQSDTEVETIEQDAEHQFVQSEDEEEVPEQECQEMRDLRRSPVHERVSPPPIVPRRSARLSRISRPVKTCPQATILVDIGSRLLPSQPPKTYRQALGGPFRTEWELAMRAELSQFEKLKVWTLRPVDDPETQVISGRWVYTCGPTSDKNTCKFKARWVARGFEQLDGTYGDTYSPVADGTSRRIFLSIIANENLTIRQGDVKTALLYAKLDKPIFMTPPPGYASSTNDVCYVTNAIYGLRERHGKRVILMLYVDDFVIAGADDDVAGVFEDIKRQFEVDDRGDLNPGQLLGMEFTRDRINKTISITQKSYISEVLDRFNSLDVVPRRIPMQPDLQLWESDCPSVPDESLRKQYQELIGCLTYLVTCTRYDLAYSVGVLARYCSNPDPVHMAAARRVLAYLACTKDFVFTIGGGKAQPVVELFTDADHAGDKESRKSVTGVLVYVFGSLVQWKSKKILSITKSSWESEYIALSQGSSQVIWVKAVLEQLGYDVPCVVARSDNQGAIASVKNGQLHQGSKHIDLAYKYARDLYRQGLLDLGWVGTCDMPADMLTKALPRETFERLREKGGLRGQTTGRELNQRSAQGDDGGWKVKAKETKDKKSKVLIGNPKAHASHADDTLVTASGSVGITQPCVTTPHPGHVSCGGPGHTARLTAQVTA</sequence>
<dbReference type="InterPro" id="IPR036875">
    <property type="entry name" value="Znf_CCHC_sf"/>
</dbReference>
<dbReference type="Pfam" id="PF25597">
    <property type="entry name" value="SH3_retrovirus"/>
    <property type="match status" value="1"/>
</dbReference>